<keyword evidence="1" id="KW-0001">2Fe-2S</keyword>
<keyword evidence="2" id="KW-0479">Metal-binding</keyword>
<evidence type="ECO:0000256" key="5">
    <source>
        <dbReference type="ARBA" id="ARBA00023014"/>
    </source>
</evidence>
<dbReference type="Pfam" id="PF13806">
    <property type="entry name" value="Rieske_2"/>
    <property type="match status" value="1"/>
</dbReference>
<evidence type="ECO:0000256" key="6">
    <source>
        <dbReference type="ARBA" id="ARBA00023063"/>
    </source>
</evidence>
<keyword evidence="5" id="KW-0411">Iron-sulfur</keyword>
<evidence type="ECO:0000256" key="1">
    <source>
        <dbReference type="ARBA" id="ARBA00022714"/>
    </source>
</evidence>
<dbReference type="PANTHER" id="PTHR40562">
    <property type="match status" value="1"/>
</dbReference>
<gene>
    <name evidence="7" type="primary">nirD</name>
    <name evidence="7" type="ORF">NCTC10207_01304</name>
</gene>
<dbReference type="PANTHER" id="PTHR40562:SF1">
    <property type="entry name" value="NITRITE REDUCTASE (NADH) SMALL SUBUNIT"/>
    <property type="match status" value="1"/>
</dbReference>
<dbReference type="Gene3D" id="2.102.10.10">
    <property type="entry name" value="Rieske [2Fe-2S] iron-sulphur domain"/>
    <property type="match status" value="1"/>
</dbReference>
<dbReference type="EC" id="1.7.1.4" evidence="7"/>
<keyword evidence="3 7" id="KW-0560">Oxidoreductase</keyword>
<dbReference type="InterPro" id="IPR017941">
    <property type="entry name" value="Rieske_2Fe-2S"/>
</dbReference>
<accession>A0A7Z9D5V6</accession>
<dbReference type="SUPFAM" id="SSF50022">
    <property type="entry name" value="ISP domain"/>
    <property type="match status" value="1"/>
</dbReference>
<dbReference type="PROSITE" id="PS51300">
    <property type="entry name" value="NIRD"/>
    <property type="match status" value="1"/>
</dbReference>
<sequence length="112" mass="12246">MGTQAPESLSTRICAETDLEENWGEVALVEGHQYAIFKTKHGYYACDHLDPNSGALVIARGIVGEKDGHPTITSPLYKEVYDLTTGECVSGADYTIGVYPLEVRDGEVFLIH</sequence>
<dbReference type="GO" id="GO:0016705">
    <property type="term" value="F:oxidoreductase activity, acting on paired donors, with incorporation or reduction of molecular oxygen"/>
    <property type="evidence" value="ECO:0007669"/>
    <property type="project" value="UniProtKB-ARBA"/>
</dbReference>
<dbReference type="InterPro" id="IPR036922">
    <property type="entry name" value="Rieske_2Fe-2S_sf"/>
</dbReference>
<organism evidence="7 8">
    <name type="scientific">Rothia aeria</name>
    <dbReference type="NCBI Taxonomy" id="172042"/>
    <lineage>
        <taxon>Bacteria</taxon>
        <taxon>Bacillati</taxon>
        <taxon>Actinomycetota</taxon>
        <taxon>Actinomycetes</taxon>
        <taxon>Micrococcales</taxon>
        <taxon>Micrococcaceae</taxon>
        <taxon>Rothia</taxon>
    </lineage>
</organism>
<dbReference type="RefSeq" id="WP_037233723.1">
    <property type="nucleotide sequence ID" value="NZ_CAUOLR010000051.1"/>
</dbReference>
<dbReference type="GeneID" id="93860638"/>
<evidence type="ECO:0000256" key="4">
    <source>
        <dbReference type="ARBA" id="ARBA00023004"/>
    </source>
</evidence>
<dbReference type="InterPro" id="IPR012748">
    <property type="entry name" value="Rieske-like_NirD"/>
</dbReference>
<proteinExistence type="predicted"/>
<keyword evidence="4" id="KW-0408">Iron</keyword>
<evidence type="ECO:0000313" key="8">
    <source>
        <dbReference type="Proteomes" id="UP000282386"/>
    </source>
</evidence>
<dbReference type="Proteomes" id="UP000282386">
    <property type="component" value="Chromosome"/>
</dbReference>
<dbReference type="EMBL" id="LR134479">
    <property type="protein sequence ID" value="VEI23206.1"/>
    <property type="molecule type" value="Genomic_DNA"/>
</dbReference>
<dbReference type="GO" id="GO:0042128">
    <property type="term" value="P:nitrate assimilation"/>
    <property type="evidence" value="ECO:0007669"/>
    <property type="project" value="UniProtKB-KW"/>
</dbReference>
<evidence type="ECO:0000313" key="7">
    <source>
        <dbReference type="EMBL" id="VEI23206.1"/>
    </source>
</evidence>
<dbReference type="NCBIfam" id="TIGR02378">
    <property type="entry name" value="nirD_assim_sml"/>
    <property type="match status" value="1"/>
</dbReference>
<evidence type="ECO:0000256" key="2">
    <source>
        <dbReference type="ARBA" id="ARBA00022723"/>
    </source>
</evidence>
<dbReference type="GO" id="GO:0051537">
    <property type="term" value="F:2 iron, 2 sulfur cluster binding"/>
    <property type="evidence" value="ECO:0007669"/>
    <property type="project" value="UniProtKB-KW"/>
</dbReference>
<dbReference type="GO" id="GO:0004497">
    <property type="term" value="F:monooxygenase activity"/>
    <property type="evidence" value="ECO:0007669"/>
    <property type="project" value="UniProtKB-ARBA"/>
</dbReference>
<keyword evidence="6" id="KW-0534">Nitrate assimilation</keyword>
<protein>
    <submittedName>
        <fullName evidence="7">Nitrite reductase [NAD(P)H] small subunit</fullName>
        <ecNumber evidence="7">1.7.1.4</ecNumber>
    </submittedName>
</protein>
<dbReference type="AlphaFoldDB" id="A0A7Z9D5V6"/>
<dbReference type="PROSITE" id="PS51296">
    <property type="entry name" value="RIESKE"/>
    <property type="match status" value="1"/>
</dbReference>
<dbReference type="InterPro" id="IPR017881">
    <property type="entry name" value="NirD"/>
</dbReference>
<evidence type="ECO:0000256" key="3">
    <source>
        <dbReference type="ARBA" id="ARBA00023002"/>
    </source>
</evidence>
<name>A0A7Z9D5V6_9MICC</name>
<dbReference type="GO" id="GO:0046872">
    <property type="term" value="F:metal ion binding"/>
    <property type="evidence" value="ECO:0007669"/>
    <property type="project" value="UniProtKB-KW"/>
</dbReference>
<reference evidence="7 8" key="1">
    <citation type="submission" date="2018-12" db="EMBL/GenBank/DDBJ databases">
        <authorList>
            <consortium name="Pathogen Informatics"/>
        </authorList>
    </citation>
    <scope>NUCLEOTIDE SEQUENCE [LARGE SCALE GENOMIC DNA]</scope>
    <source>
        <strain evidence="7 8">NCTC10207</strain>
    </source>
</reference>
<dbReference type="GO" id="GO:0008942">
    <property type="term" value="F:nitrite reductase [NAD(P)H] activity"/>
    <property type="evidence" value="ECO:0007669"/>
    <property type="project" value="UniProtKB-EC"/>
</dbReference>
<dbReference type="CDD" id="cd03529">
    <property type="entry name" value="Rieske_NirD"/>
    <property type="match status" value="1"/>
</dbReference>